<sequence length="145" mass="16396">MGMFRAFETREAPGGTPSNVLDLDEGSRNILTPPSRSVGRNCKSLCRDCTEKPVQTAPLAKETLKNRAFDWVKWRADKSTRGGYVTLFPPYTGTYMNTANSYTYYRGGTRRRGIQLAQLAFVHSDDKTPFTGEEKEEHPHAHSHR</sequence>
<keyword evidence="3" id="KW-1185">Reference proteome</keyword>
<evidence type="ECO:0000313" key="2">
    <source>
        <dbReference type="EMBL" id="EFW20566.1"/>
    </source>
</evidence>
<gene>
    <name evidence="2" type="ORF">CPSG_02409</name>
</gene>
<dbReference type="VEuPathDB" id="FungiDB:CPSG_02409"/>
<feature type="region of interest" description="Disordered" evidence="1">
    <location>
        <begin position="125"/>
        <end position="145"/>
    </location>
</feature>
<organism evidence="3">
    <name type="scientific">Coccidioides posadasii (strain RMSCC 757 / Silveira)</name>
    <name type="common">Valley fever fungus</name>
    <dbReference type="NCBI Taxonomy" id="443226"/>
    <lineage>
        <taxon>Eukaryota</taxon>
        <taxon>Fungi</taxon>
        <taxon>Dikarya</taxon>
        <taxon>Ascomycota</taxon>
        <taxon>Pezizomycotina</taxon>
        <taxon>Eurotiomycetes</taxon>
        <taxon>Eurotiomycetidae</taxon>
        <taxon>Onygenales</taxon>
        <taxon>Onygenaceae</taxon>
        <taxon>Coccidioides</taxon>
    </lineage>
</organism>
<feature type="region of interest" description="Disordered" evidence="1">
    <location>
        <begin position="1"/>
        <end position="28"/>
    </location>
</feature>
<dbReference type="Proteomes" id="UP000002497">
    <property type="component" value="Unassembled WGS sequence"/>
</dbReference>
<protein>
    <submittedName>
        <fullName evidence="2">Predicted protein</fullName>
    </submittedName>
</protein>
<evidence type="ECO:0000256" key="1">
    <source>
        <dbReference type="SAM" id="MobiDB-lite"/>
    </source>
</evidence>
<dbReference type="HOGENOM" id="CLU_1786674_0_0_1"/>
<dbReference type="AlphaFoldDB" id="E9CZC2"/>
<dbReference type="EMBL" id="GL636488">
    <property type="protein sequence ID" value="EFW20566.1"/>
    <property type="molecule type" value="Genomic_DNA"/>
</dbReference>
<reference evidence="3" key="2">
    <citation type="submission" date="2010-03" db="EMBL/GenBank/DDBJ databases">
        <title>The genome sequence of Coccidioides posadasii strain Silveira.</title>
        <authorList>
            <consortium name="The Broad Institute Genome Sequencing Center for Infectious Disease"/>
            <person name="Neafsey D."/>
            <person name="Orbach M."/>
            <person name="Henn M.R."/>
            <person name="Cole G.T."/>
            <person name="Galgiani J."/>
            <person name="Gardner M.J."/>
            <person name="Kirkland T.N."/>
            <person name="Taylor J.W."/>
            <person name="Young S.K."/>
            <person name="Zeng Q."/>
            <person name="Koehrsen M."/>
            <person name="Alvarado L."/>
            <person name="Berlin A."/>
            <person name="Borenstein D."/>
            <person name="Chapman S.B."/>
            <person name="Chen Z."/>
            <person name="Engels R."/>
            <person name="Freedman E."/>
            <person name="Gellesch M."/>
            <person name="Goldberg J."/>
            <person name="Griggs A."/>
            <person name="Gujja S."/>
            <person name="Heilman E."/>
            <person name="Heiman D."/>
            <person name="Howarth C."/>
            <person name="Jen D."/>
            <person name="Larson L."/>
            <person name="Mehta T."/>
            <person name="Neiman D."/>
            <person name="Park D."/>
            <person name="Pearson M."/>
            <person name="Richards J."/>
            <person name="Roberts A."/>
            <person name="Saif S."/>
            <person name="Shea T."/>
            <person name="Shenoy N."/>
            <person name="Sisk P."/>
            <person name="Stolte C."/>
            <person name="Sykes S."/>
            <person name="Walk T."/>
            <person name="White J."/>
            <person name="Yandava C."/>
            <person name="Haas B."/>
            <person name="Nusbaum C."/>
            <person name="Birren B."/>
        </authorList>
    </citation>
    <scope>NUCLEOTIDE SEQUENCE [LARGE SCALE GENOMIC DNA]</scope>
    <source>
        <strain evidence="3">RMSCC 757 / Silveira</strain>
    </source>
</reference>
<evidence type="ECO:0000313" key="3">
    <source>
        <dbReference type="Proteomes" id="UP000002497"/>
    </source>
</evidence>
<reference evidence="3" key="1">
    <citation type="journal article" date="2010" name="Genome Res.">
        <title>Population genomic sequencing of Coccidioides fungi reveals recent hybridization and transposon control.</title>
        <authorList>
            <person name="Neafsey D.E."/>
            <person name="Barker B.M."/>
            <person name="Sharpton T.J."/>
            <person name="Stajich J.E."/>
            <person name="Park D.J."/>
            <person name="Whiston E."/>
            <person name="Hung C.-Y."/>
            <person name="McMahan C."/>
            <person name="White J."/>
            <person name="Sykes S."/>
            <person name="Heiman D."/>
            <person name="Young S."/>
            <person name="Zeng Q."/>
            <person name="Abouelleil A."/>
            <person name="Aftuck L."/>
            <person name="Bessette D."/>
            <person name="Brown A."/>
            <person name="FitzGerald M."/>
            <person name="Lui A."/>
            <person name="Macdonald J.P."/>
            <person name="Priest M."/>
            <person name="Orbach M.J."/>
            <person name="Galgiani J.N."/>
            <person name="Kirkland T.N."/>
            <person name="Cole G.T."/>
            <person name="Birren B.W."/>
            <person name="Henn M.R."/>
            <person name="Taylor J.W."/>
            <person name="Rounsley S.D."/>
        </authorList>
    </citation>
    <scope>NUCLEOTIDE SEQUENCE [LARGE SCALE GENOMIC DNA]</scope>
    <source>
        <strain evidence="3">RMSCC 757 / Silveira</strain>
    </source>
</reference>
<proteinExistence type="predicted"/>
<name>E9CZC2_COCPS</name>
<accession>E9CZC2</accession>